<evidence type="ECO:0000313" key="1">
    <source>
        <dbReference type="EMBL" id="PHQ35808.1"/>
    </source>
</evidence>
<reference evidence="1 2" key="1">
    <citation type="submission" date="2017-06" db="EMBL/GenBank/DDBJ databases">
        <title>Description of Rhodopirellula bahusiensis sp. nov.</title>
        <authorList>
            <person name="Kizina J."/>
            <person name="Harder J."/>
        </authorList>
    </citation>
    <scope>NUCLEOTIDE SEQUENCE [LARGE SCALE GENOMIC DNA]</scope>
    <source>
        <strain evidence="1 2">SWK21</strain>
    </source>
</reference>
<dbReference type="GeneID" id="90608400"/>
<dbReference type="OrthoDB" id="287998at2"/>
<dbReference type="Proteomes" id="UP000225740">
    <property type="component" value="Unassembled WGS sequence"/>
</dbReference>
<gene>
    <name evidence="1" type="ORF">CEE69_09470</name>
</gene>
<dbReference type="AlphaFoldDB" id="A0A2G1W9W4"/>
<dbReference type="EMBL" id="NIZW01000006">
    <property type="protein sequence ID" value="PHQ35808.1"/>
    <property type="molecule type" value="Genomic_DNA"/>
</dbReference>
<evidence type="ECO:0000313" key="2">
    <source>
        <dbReference type="Proteomes" id="UP000225740"/>
    </source>
</evidence>
<sequence>MNDSDETAIYNPSPEEIAAACAWIQSTWSDDDHIKRRRCRPKVFDCDPEQIRRDALAKLETRLTKNEGTVVVEDTSRRGEAVPFEMEPLALG</sequence>
<organism evidence="1 2">
    <name type="scientific">Rhodopirellula bahusiensis</name>
    <dbReference type="NCBI Taxonomy" id="2014065"/>
    <lineage>
        <taxon>Bacteria</taxon>
        <taxon>Pseudomonadati</taxon>
        <taxon>Planctomycetota</taxon>
        <taxon>Planctomycetia</taxon>
        <taxon>Pirellulales</taxon>
        <taxon>Pirellulaceae</taxon>
        <taxon>Rhodopirellula</taxon>
    </lineage>
</organism>
<dbReference type="RefSeq" id="WP_099260441.1">
    <property type="nucleotide sequence ID" value="NZ_NIZW01000006.1"/>
</dbReference>
<proteinExistence type="predicted"/>
<keyword evidence="2" id="KW-1185">Reference proteome</keyword>
<comment type="caution">
    <text evidence="1">The sequence shown here is derived from an EMBL/GenBank/DDBJ whole genome shotgun (WGS) entry which is preliminary data.</text>
</comment>
<accession>A0A2G1W9W4</accession>
<name>A0A2G1W9W4_9BACT</name>
<protein>
    <submittedName>
        <fullName evidence="1">Uncharacterized protein</fullName>
    </submittedName>
</protein>